<feature type="binding site" evidence="4">
    <location>
        <position position="226"/>
    </location>
    <ligand>
        <name>pyridoxal 5'-phosphate</name>
        <dbReference type="ChEBI" id="CHEBI:597326"/>
    </ligand>
</feature>
<dbReference type="HAMAP" id="MF_01970">
    <property type="entry name" value="Kynureninase"/>
    <property type="match status" value="1"/>
</dbReference>
<comment type="caution">
    <text evidence="7">The sequence shown here is derived from an EMBL/GenBank/DDBJ whole genome shotgun (WGS) entry which is preliminary data.</text>
</comment>
<accession>L8JRW0</accession>
<feature type="binding site" evidence="4">
    <location>
        <position position="113"/>
    </location>
    <ligand>
        <name>pyridoxal 5'-phosphate</name>
        <dbReference type="ChEBI" id="CHEBI:597326"/>
    </ligand>
</feature>
<dbReference type="GO" id="GO:0005737">
    <property type="term" value="C:cytoplasm"/>
    <property type="evidence" value="ECO:0007669"/>
    <property type="project" value="UniProtKB-UniRule"/>
</dbReference>
<dbReference type="STRING" id="1237149.C900_03221"/>
<dbReference type="GO" id="GO:0030170">
    <property type="term" value="F:pyridoxal phosphate binding"/>
    <property type="evidence" value="ECO:0007669"/>
    <property type="project" value="UniProtKB-UniRule"/>
</dbReference>
<dbReference type="GO" id="GO:0097053">
    <property type="term" value="P:L-kynurenine catabolic process"/>
    <property type="evidence" value="ECO:0007669"/>
    <property type="project" value="UniProtKB-UniRule"/>
</dbReference>
<dbReference type="Proteomes" id="UP000011135">
    <property type="component" value="Unassembled WGS sequence"/>
</dbReference>
<sequence length="429" mass="48383">MAKDILHMTYENSLTFAQDLDRDDPLRHFRNKFHIPQLNDKDVIYFTGNSLGLQPKNTRVYIEEELEGWATLGVDGHFHSQKRPWFYYHKFSKEALAKIVGAKPSEVVSMNNLTVNLHLMMVSFYRPTSSRFKIMIEAGAFPSDQYAVESQIKFHGYNYEDALIEISPREGEYHLRTEDILSKIEENKDSLALVLFGGVQYYTGQLFDIGSITAAGHWAGAIVGFDLAHAAGNVPLNLHNDQVDFAAWCSYKYLNSGPGGVSGIFVHEKHGDAELPRFAGWWGHNESERFKMKKGFIPMSGADGWQLSNVNILSSAAHLAALEIYDEAGMEALRQKSIRLTGFMEYLLNGFNLGDDVLKIITPTDPAARGCQLSLLVSKNGKAIFEHLTRSGVVADWREPDVIRVAPVPLYNTFEDVYNFCEILKKVIF</sequence>
<dbReference type="GO" id="GO:0019441">
    <property type="term" value="P:L-tryptophan catabolic process to kynurenine"/>
    <property type="evidence" value="ECO:0007669"/>
    <property type="project" value="TreeGrafter"/>
</dbReference>
<keyword evidence="2 4" id="KW-0378">Hydrolase</keyword>
<comment type="subunit">
    <text evidence="4 6">Homodimer.</text>
</comment>
<dbReference type="Gene3D" id="3.90.1150.10">
    <property type="entry name" value="Aspartate Aminotransferase, domain 1"/>
    <property type="match status" value="1"/>
</dbReference>
<feature type="binding site" evidence="4">
    <location>
        <position position="309"/>
    </location>
    <ligand>
        <name>pyridoxal 5'-phosphate</name>
        <dbReference type="ChEBI" id="CHEBI:597326"/>
    </ligand>
</feature>
<comment type="cofactor">
    <cofactor evidence="4 6">
        <name>pyridoxal 5'-phosphate</name>
        <dbReference type="ChEBI" id="CHEBI:597326"/>
    </cofactor>
</comment>
<dbReference type="PANTHER" id="PTHR14084:SF0">
    <property type="entry name" value="KYNURENINASE"/>
    <property type="match status" value="1"/>
</dbReference>
<protein>
    <recommendedName>
        <fullName evidence="4 5">Kynureninase</fullName>
        <ecNumber evidence="4 5">3.7.1.3</ecNumber>
    </recommendedName>
    <alternativeName>
        <fullName evidence="4">L-kynurenine hydrolase</fullName>
    </alternativeName>
</protein>
<comment type="catalytic activity">
    <reaction evidence="6">
        <text>3-hydroxy-L-kynurenine + H2O = 3-hydroxyanthranilate + L-alanine + H(+)</text>
        <dbReference type="Rhea" id="RHEA:25143"/>
        <dbReference type="ChEBI" id="CHEBI:15377"/>
        <dbReference type="ChEBI" id="CHEBI:15378"/>
        <dbReference type="ChEBI" id="CHEBI:36559"/>
        <dbReference type="ChEBI" id="CHEBI:57972"/>
        <dbReference type="ChEBI" id="CHEBI:58125"/>
        <dbReference type="EC" id="3.7.1.3"/>
    </reaction>
</comment>
<organism evidence="7 8">
    <name type="scientific">Fulvivirga imtechensis AK7</name>
    <dbReference type="NCBI Taxonomy" id="1237149"/>
    <lineage>
        <taxon>Bacteria</taxon>
        <taxon>Pseudomonadati</taxon>
        <taxon>Bacteroidota</taxon>
        <taxon>Cytophagia</taxon>
        <taxon>Cytophagales</taxon>
        <taxon>Fulvivirgaceae</taxon>
        <taxon>Fulvivirga</taxon>
    </lineage>
</organism>
<comment type="function">
    <text evidence="4 6">Catalyzes the cleavage of L-kynurenine (L-Kyn) and L-3-hydroxykynurenine (L-3OHKyn) into anthranilic acid (AA) and 3-hydroxyanthranilic acid (3-OHAA), respectively.</text>
</comment>
<keyword evidence="3 4" id="KW-0663">Pyridoxal phosphate</keyword>
<feature type="binding site" evidence="4">
    <location>
        <position position="251"/>
    </location>
    <ligand>
        <name>pyridoxal 5'-phosphate</name>
        <dbReference type="ChEBI" id="CHEBI:597326"/>
    </ligand>
</feature>
<feature type="binding site" evidence="4">
    <location>
        <begin position="141"/>
        <end position="144"/>
    </location>
    <ligand>
        <name>pyridoxal 5'-phosphate</name>
        <dbReference type="ChEBI" id="CHEBI:597326"/>
    </ligand>
</feature>
<dbReference type="GO" id="GO:0009435">
    <property type="term" value="P:NAD+ biosynthetic process"/>
    <property type="evidence" value="ECO:0007669"/>
    <property type="project" value="UniProtKB-UniRule"/>
</dbReference>
<dbReference type="NCBIfam" id="TIGR01814">
    <property type="entry name" value="kynureninase"/>
    <property type="match status" value="1"/>
</dbReference>
<dbReference type="InterPro" id="IPR015424">
    <property type="entry name" value="PyrdxlP-dep_Trfase"/>
</dbReference>
<keyword evidence="1 4" id="KW-0662">Pyridine nucleotide biosynthesis</keyword>
<comment type="catalytic activity">
    <reaction evidence="4 6">
        <text>L-kynurenine + H2O = anthranilate + L-alanine + H(+)</text>
        <dbReference type="Rhea" id="RHEA:16813"/>
        <dbReference type="ChEBI" id="CHEBI:15377"/>
        <dbReference type="ChEBI" id="CHEBI:15378"/>
        <dbReference type="ChEBI" id="CHEBI:16567"/>
        <dbReference type="ChEBI" id="CHEBI:57959"/>
        <dbReference type="ChEBI" id="CHEBI:57972"/>
        <dbReference type="EC" id="3.7.1.3"/>
    </reaction>
</comment>
<evidence type="ECO:0000313" key="8">
    <source>
        <dbReference type="Proteomes" id="UP000011135"/>
    </source>
</evidence>
<name>L8JRW0_9BACT</name>
<feature type="binding site" evidence="4">
    <location>
        <position position="114"/>
    </location>
    <ligand>
        <name>pyridoxal 5'-phosphate</name>
        <dbReference type="ChEBI" id="CHEBI:597326"/>
    </ligand>
</feature>
<dbReference type="EC" id="3.7.1.3" evidence="4 5"/>
<keyword evidence="8" id="KW-1185">Reference proteome</keyword>
<dbReference type="PATRIC" id="fig|1237149.3.peg.2981"/>
<evidence type="ECO:0000256" key="3">
    <source>
        <dbReference type="ARBA" id="ARBA00022898"/>
    </source>
</evidence>
<dbReference type="AlphaFoldDB" id="L8JRW0"/>
<feature type="binding site" evidence="4">
    <location>
        <position position="229"/>
    </location>
    <ligand>
        <name>pyridoxal 5'-phosphate</name>
        <dbReference type="ChEBI" id="CHEBI:597326"/>
    </ligand>
</feature>
<evidence type="ECO:0000256" key="6">
    <source>
        <dbReference type="PIRNR" id="PIRNR038800"/>
    </source>
</evidence>
<dbReference type="Gene3D" id="3.40.640.10">
    <property type="entry name" value="Type I PLP-dependent aspartate aminotransferase-like (Major domain)"/>
    <property type="match status" value="1"/>
</dbReference>
<comment type="similarity">
    <text evidence="4 6">Belongs to the kynureninase family.</text>
</comment>
<dbReference type="RefSeq" id="WP_009580578.1">
    <property type="nucleotide sequence ID" value="NZ_AMZN01000047.1"/>
</dbReference>
<comment type="caution">
    <text evidence="4">Lacks conserved residue(s) required for the propagation of feature annotation.</text>
</comment>
<dbReference type="FunFam" id="3.40.640.10:FF:000031">
    <property type="entry name" value="Kynureninase"/>
    <property type="match status" value="1"/>
</dbReference>
<proteinExistence type="inferred from homology"/>
<dbReference type="InterPro" id="IPR010111">
    <property type="entry name" value="Kynureninase"/>
</dbReference>
<gene>
    <name evidence="4" type="primary">kynU</name>
    <name evidence="7" type="ORF">C900_03221</name>
</gene>
<comment type="pathway">
    <text evidence="4 6">Cofactor biosynthesis; NAD(+) biosynthesis; quinolinate from L-kynurenine: step 2/3.</text>
</comment>
<dbReference type="GO" id="GO:0019805">
    <property type="term" value="P:quinolinate biosynthetic process"/>
    <property type="evidence" value="ECO:0007669"/>
    <property type="project" value="UniProtKB-UniRule"/>
</dbReference>
<comment type="pathway">
    <text evidence="4 6">Amino-acid degradation; L-kynurenine degradation; L-alanine and anthranilate from L-kynurenine: step 1/1.</text>
</comment>
<dbReference type="PANTHER" id="PTHR14084">
    <property type="entry name" value="KYNURENINASE"/>
    <property type="match status" value="1"/>
</dbReference>
<evidence type="ECO:0000256" key="5">
    <source>
        <dbReference type="NCBIfam" id="TIGR01814"/>
    </source>
</evidence>
<dbReference type="UniPathway" id="UPA00253">
    <property type="reaction ID" value="UER00329"/>
</dbReference>
<reference evidence="7 8" key="1">
    <citation type="submission" date="2012-12" db="EMBL/GenBank/DDBJ databases">
        <title>Genome assembly of Fulvivirga imtechensis AK7.</title>
        <authorList>
            <person name="Nupur N."/>
            <person name="Khatri I."/>
            <person name="Kumar R."/>
            <person name="Subramanian S."/>
            <person name="Pinnaka A."/>
        </authorList>
    </citation>
    <scope>NUCLEOTIDE SEQUENCE [LARGE SCALE GENOMIC DNA]</scope>
    <source>
        <strain evidence="7 8">AK7</strain>
    </source>
</reference>
<evidence type="ECO:0000256" key="2">
    <source>
        <dbReference type="ARBA" id="ARBA00022801"/>
    </source>
</evidence>
<dbReference type="InterPro" id="IPR015422">
    <property type="entry name" value="PyrdxlP-dep_Trfase_small"/>
</dbReference>
<dbReference type="Pfam" id="PF22580">
    <property type="entry name" value="KYNU_C"/>
    <property type="match status" value="1"/>
</dbReference>
<dbReference type="eggNOG" id="COG3844">
    <property type="taxonomic scope" value="Bacteria"/>
</dbReference>
<dbReference type="GO" id="GO:0030429">
    <property type="term" value="F:kynureninase activity"/>
    <property type="evidence" value="ECO:0007669"/>
    <property type="project" value="UniProtKB-UniRule"/>
</dbReference>
<dbReference type="GO" id="GO:0043420">
    <property type="term" value="P:anthranilate metabolic process"/>
    <property type="evidence" value="ECO:0007669"/>
    <property type="project" value="TreeGrafter"/>
</dbReference>
<dbReference type="EMBL" id="AMZN01000047">
    <property type="protein sequence ID" value="ELR70938.1"/>
    <property type="molecule type" value="Genomic_DNA"/>
</dbReference>
<dbReference type="PIRSF" id="PIRSF038800">
    <property type="entry name" value="KYNU"/>
    <property type="match status" value="1"/>
</dbReference>
<evidence type="ECO:0000256" key="4">
    <source>
        <dbReference type="HAMAP-Rule" id="MF_01970"/>
    </source>
</evidence>
<dbReference type="SUPFAM" id="SSF53383">
    <property type="entry name" value="PLP-dependent transferases"/>
    <property type="match status" value="1"/>
</dbReference>
<evidence type="ECO:0000313" key="7">
    <source>
        <dbReference type="EMBL" id="ELR70938.1"/>
    </source>
</evidence>
<feature type="binding site" evidence="4">
    <location>
        <position position="281"/>
    </location>
    <ligand>
        <name>pyridoxal 5'-phosphate</name>
        <dbReference type="ChEBI" id="CHEBI:597326"/>
    </ligand>
</feature>
<dbReference type="InterPro" id="IPR015421">
    <property type="entry name" value="PyrdxlP-dep_Trfase_major"/>
</dbReference>
<feature type="modified residue" description="N6-(pyridoxal phosphate)lysine" evidence="4">
    <location>
        <position position="252"/>
    </location>
</feature>
<evidence type="ECO:0000256" key="1">
    <source>
        <dbReference type="ARBA" id="ARBA00022642"/>
    </source>
</evidence>
<dbReference type="UniPathway" id="UPA00334">
    <property type="reaction ID" value="UER00455"/>
</dbReference>